<keyword evidence="2" id="KW-1185">Reference proteome</keyword>
<dbReference type="EMBL" id="CVMT01000004">
    <property type="protein sequence ID" value="CRG88510.1"/>
    <property type="molecule type" value="Genomic_DNA"/>
</dbReference>
<name>A0A0U1M0I5_TALIS</name>
<dbReference type="OMA" id="MHSSPRE"/>
<dbReference type="Proteomes" id="UP000054383">
    <property type="component" value="Unassembled WGS sequence"/>
</dbReference>
<dbReference type="STRING" id="28573.A0A0U1M0I5"/>
<organism evidence="1 2">
    <name type="scientific">Talaromyces islandicus</name>
    <name type="common">Penicillium islandicum</name>
    <dbReference type="NCBI Taxonomy" id="28573"/>
    <lineage>
        <taxon>Eukaryota</taxon>
        <taxon>Fungi</taxon>
        <taxon>Dikarya</taxon>
        <taxon>Ascomycota</taxon>
        <taxon>Pezizomycotina</taxon>
        <taxon>Eurotiomycetes</taxon>
        <taxon>Eurotiomycetidae</taxon>
        <taxon>Eurotiales</taxon>
        <taxon>Trichocomaceae</taxon>
        <taxon>Talaromyces</taxon>
        <taxon>Talaromyces sect. Islandici</taxon>
    </lineage>
</organism>
<gene>
    <name evidence="1" type="ORF">PISL3812_05541</name>
</gene>
<dbReference type="OrthoDB" id="1577640at2759"/>
<dbReference type="InterPro" id="IPR053137">
    <property type="entry name" value="NLR-like"/>
</dbReference>
<dbReference type="PANTHER" id="PTHR46082">
    <property type="entry name" value="ATP/GTP-BINDING PROTEIN-RELATED"/>
    <property type="match status" value="1"/>
</dbReference>
<reference evidence="1 2" key="1">
    <citation type="submission" date="2015-04" db="EMBL/GenBank/DDBJ databases">
        <authorList>
            <person name="Syromyatnikov M.Y."/>
            <person name="Popov V.N."/>
        </authorList>
    </citation>
    <scope>NUCLEOTIDE SEQUENCE [LARGE SCALE GENOMIC DNA]</scope>
    <source>
        <strain evidence="1">WF-38-12</strain>
    </source>
</reference>
<evidence type="ECO:0000313" key="1">
    <source>
        <dbReference type="EMBL" id="CRG88510.1"/>
    </source>
</evidence>
<dbReference type="PANTHER" id="PTHR46082:SF6">
    <property type="entry name" value="AAA+ ATPASE DOMAIN-CONTAINING PROTEIN-RELATED"/>
    <property type="match status" value="1"/>
</dbReference>
<dbReference type="AlphaFoldDB" id="A0A0U1M0I5"/>
<protein>
    <submittedName>
        <fullName evidence="1">Uncharacterized protein</fullName>
    </submittedName>
</protein>
<evidence type="ECO:0000313" key="2">
    <source>
        <dbReference type="Proteomes" id="UP000054383"/>
    </source>
</evidence>
<proteinExistence type="predicted"/>
<accession>A0A0U1M0I5</accession>
<sequence length="145" mass="16123">MTEQEAIDLLENLLVRKSHLYNDEVLRNLLTELEYLPLAITQAAAYINTNKSSISEYLRLLKNTEQDAVAILSTDFGDKTRYPTLTNAIAKTWTITFNKILEHDPLAADLLAFISCIEWKAIPYSILPAAHSEARLAGAVGALCS</sequence>